<reference evidence="1 2" key="1">
    <citation type="submission" date="2021-12" db="EMBL/GenBank/DDBJ databases">
        <title>Genome sequence of Kibdelosporangium philippinense ATCC 49844.</title>
        <authorList>
            <person name="Fedorov E.A."/>
            <person name="Omeragic M."/>
            <person name="Shalygina K.F."/>
            <person name="Maclea K.S."/>
        </authorList>
    </citation>
    <scope>NUCLEOTIDE SEQUENCE [LARGE SCALE GENOMIC DNA]</scope>
    <source>
        <strain evidence="1 2">ATCC 49844</strain>
    </source>
</reference>
<organism evidence="1 2">
    <name type="scientific">Kibdelosporangium philippinense</name>
    <dbReference type="NCBI Taxonomy" id="211113"/>
    <lineage>
        <taxon>Bacteria</taxon>
        <taxon>Bacillati</taxon>
        <taxon>Actinomycetota</taxon>
        <taxon>Actinomycetes</taxon>
        <taxon>Pseudonocardiales</taxon>
        <taxon>Pseudonocardiaceae</taxon>
        <taxon>Kibdelosporangium</taxon>
    </lineage>
</organism>
<sequence length="57" mass="6248">MVLRNVAGLPLPTLFSATTVTVKGRSIPMSSIRKLRVVPETLAEPEKEPSSLRQLTM</sequence>
<keyword evidence="2" id="KW-1185">Reference proteome</keyword>
<gene>
    <name evidence="1" type="ORF">LWC34_06730</name>
</gene>
<comment type="caution">
    <text evidence="1">The sequence shown here is derived from an EMBL/GenBank/DDBJ whole genome shotgun (WGS) entry which is preliminary data.</text>
</comment>
<name>A0ABS8Z3L7_9PSEU</name>
<accession>A0ABS8Z3L7</accession>
<dbReference type="Proteomes" id="UP001521150">
    <property type="component" value="Unassembled WGS sequence"/>
</dbReference>
<protein>
    <submittedName>
        <fullName evidence="1">Uncharacterized protein</fullName>
    </submittedName>
</protein>
<dbReference type="EMBL" id="JAJVCN010000001">
    <property type="protein sequence ID" value="MCE7002526.1"/>
    <property type="molecule type" value="Genomic_DNA"/>
</dbReference>
<evidence type="ECO:0000313" key="2">
    <source>
        <dbReference type="Proteomes" id="UP001521150"/>
    </source>
</evidence>
<proteinExistence type="predicted"/>
<evidence type="ECO:0000313" key="1">
    <source>
        <dbReference type="EMBL" id="MCE7002526.1"/>
    </source>
</evidence>
<dbReference type="RefSeq" id="WP_233723719.1">
    <property type="nucleotide sequence ID" value="NZ_JAJVCN010000001.1"/>
</dbReference>